<dbReference type="GO" id="GO:0004222">
    <property type="term" value="F:metalloendopeptidase activity"/>
    <property type="evidence" value="ECO:0007669"/>
    <property type="project" value="InterPro"/>
</dbReference>
<evidence type="ECO:0000256" key="2">
    <source>
        <dbReference type="ARBA" id="ARBA00004141"/>
    </source>
</evidence>
<dbReference type="EMBL" id="PDKU01000002">
    <property type="protein sequence ID" value="PPI86626.1"/>
    <property type="molecule type" value="Genomic_DNA"/>
</dbReference>
<name>A0A2P5SWD6_9GAMM</name>
<comment type="subcellular location">
    <subcellularLocation>
        <location evidence="2">Membrane</location>
        <topology evidence="2">Multi-pass membrane protein</topology>
    </subcellularLocation>
</comment>
<organism evidence="13 14">
    <name type="scientific">Candidatus Pantoea edessiphila</name>
    <dbReference type="NCBI Taxonomy" id="2044610"/>
    <lineage>
        <taxon>Bacteria</taxon>
        <taxon>Pseudomonadati</taxon>
        <taxon>Pseudomonadota</taxon>
        <taxon>Gammaproteobacteria</taxon>
        <taxon>Enterobacterales</taxon>
        <taxon>Erwiniaceae</taxon>
        <taxon>Pantoea</taxon>
    </lineage>
</organism>
<keyword evidence="11" id="KW-0479">Metal-binding</keyword>
<feature type="transmembrane region" description="Helical" evidence="11">
    <location>
        <begin position="423"/>
        <end position="441"/>
    </location>
</feature>
<keyword evidence="7 11" id="KW-0862">Zinc</keyword>
<comment type="similarity">
    <text evidence="3 11">Belongs to the peptidase M50B family.</text>
</comment>
<dbReference type="GO" id="GO:0006508">
    <property type="term" value="P:proteolysis"/>
    <property type="evidence" value="ECO:0007669"/>
    <property type="project" value="UniProtKB-KW"/>
</dbReference>
<evidence type="ECO:0000256" key="7">
    <source>
        <dbReference type="ARBA" id="ARBA00022833"/>
    </source>
</evidence>
<evidence type="ECO:0000256" key="6">
    <source>
        <dbReference type="ARBA" id="ARBA00022801"/>
    </source>
</evidence>
<gene>
    <name evidence="13" type="primary">rseP</name>
    <name evidence="13" type="ORF">CRV10_02175</name>
</gene>
<evidence type="ECO:0000256" key="3">
    <source>
        <dbReference type="ARBA" id="ARBA00007931"/>
    </source>
</evidence>
<reference evidence="13 14" key="1">
    <citation type="journal article" date="2018" name="Genome Biol. Evol.">
        <title>Cladogenesis and Genomic Streamlining in Extracellular Endosymbionts of Tropical Stink Bugs.</title>
        <authorList>
            <person name="Otero-Bravo A."/>
            <person name="Goffredi S."/>
            <person name="Sabree Z.L."/>
        </authorList>
    </citation>
    <scope>NUCLEOTIDE SEQUENCE [LARGE SCALE GENOMIC DNA]</scope>
    <source>
        <strain evidence="13 14">SoEL</strain>
    </source>
</reference>
<proteinExistence type="inferred from homology"/>
<dbReference type="SUPFAM" id="SSF50156">
    <property type="entry name" value="PDZ domain-like"/>
    <property type="match status" value="2"/>
</dbReference>
<dbReference type="EC" id="3.4.24.-" evidence="11"/>
<dbReference type="Proteomes" id="UP000296144">
    <property type="component" value="Unassembled WGS sequence"/>
</dbReference>
<evidence type="ECO:0000313" key="13">
    <source>
        <dbReference type="EMBL" id="PPI86626.1"/>
    </source>
</evidence>
<feature type="domain" description="Peptidase M50" evidence="12">
    <location>
        <begin position="11"/>
        <end position="435"/>
    </location>
</feature>
<dbReference type="InterPro" id="IPR008915">
    <property type="entry name" value="Peptidase_M50"/>
</dbReference>
<keyword evidence="8 11" id="KW-1133">Transmembrane helix</keyword>
<evidence type="ECO:0000256" key="10">
    <source>
        <dbReference type="ARBA" id="ARBA00023136"/>
    </source>
</evidence>
<evidence type="ECO:0000256" key="4">
    <source>
        <dbReference type="ARBA" id="ARBA00022670"/>
    </source>
</evidence>
<dbReference type="GO" id="GO:0016020">
    <property type="term" value="C:membrane"/>
    <property type="evidence" value="ECO:0007669"/>
    <property type="project" value="UniProtKB-SubCell"/>
</dbReference>
<evidence type="ECO:0000259" key="12">
    <source>
        <dbReference type="Pfam" id="PF02163"/>
    </source>
</evidence>
<dbReference type="AlphaFoldDB" id="A0A2P5SWD6"/>
<feature type="transmembrane region" description="Helical" evidence="11">
    <location>
        <begin position="98"/>
        <end position="120"/>
    </location>
</feature>
<dbReference type="PANTHER" id="PTHR42837:SF2">
    <property type="entry name" value="MEMBRANE METALLOPROTEASE ARASP2, CHLOROPLASTIC-RELATED"/>
    <property type="match status" value="1"/>
</dbReference>
<feature type="transmembrane region" description="Helical" evidence="11">
    <location>
        <begin position="373"/>
        <end position="393"/>
    </location>
</feature>
<keyword evidence="9 11" id="KW-0482">Metalloprotease</keyword>
<keyword evidence="14" id="KW-1185">Reference proteome</keyword>
<comment type="caution">
    <text evidence="13">The sequence shown here is derived from an EMBL/GenBank/DDBJ whole genome shotgun (WGS) entry which is preliminary data.</text>
</comment>
<dbReference type="OrthoDB" id="9782003at2"/>
<evidence type="ECO:0000256" key="9">
    <source>
        <dbReference type="ARBA" id="ARBA00023049"/>
    </source>
</evidence>
<protein>
    <recommendedName>
        <fullName evidence="11">Zinc metalloprotease</fullName>
        <ecNumber evidence="11">3.4.24.-</ecNumber>
    </recommendedName>
</protein>
<keyword evidence="10 11" id="KW-0472">Membrane</keyword>
<dbReference type="InterPro" id="IPR004387">
    <property type="entry name" value="Pept_M50_Zn"/>
</dbReference>
<sequence>MLNMIWNIAVFVLTFSILVTVHELGHFCAARFYGVKVNRFSIGFGKSIFKCSIYDTEFVIALVPFGGYIKMLDERTDHVPVNLINKAFNRKSIWQRTVIVLAGSLANLILAVFLYSIVFIKGTISFLPVIGKVVEESIAEKLNIQPGMEIKKIDNIETPDWNIIRTALISKMKNNSIILTLVNTDKNITYKKEINLKTINFDVHVKDPLILLGIIPLYPKINFIVTKINNGIKTNANSLKQGDIITKLNNQLLFNTQYFLDTIKISSNNNKDLQLEINRNNRTIKLKTKSDKIVHNNSILFLTPKIIYPKNYILVQKYNVFNAFSKAIIKTWQIIKLITCSIFSLISGNLQINHLNGPIAIAKGASLSAKAGIIYYLLFLCLISINLSIFNLFPLPMLDGGHLLFLLLEKIQGKPLADQIQNILSWVGFSILMILIIFALSNDFSNFMRN</sequence>
<evidence type="ECO:0000256" key="5">
    <source>
        <dbReference type="ARBA" id="ARBA00022692"/>
    </source>
</evidence>
<dbReference type="GO" id="GO:0046872">
    <property type="term" value="F:metal ion binding"/>
    <property type="evidence" value="ECO:0007669"/>
    <property type="project" value="UniProtKB-KW"/>
</dbReference>
<keyword evidence="6 11" id="KW-0378">Hydrolase</keyword>
<feature type="transmembrane region" description="Helical" evidence="11">
    <location>
        <begin position="334"/>
        <end position="352"/>
    </location>
</feature>
<dbReference type="PANTHER" id="PTHR42837">
    <property type="entry name" value="REGULATOR OF SIGMA-E PROTEASE RSEP"/>
    <property type="match status" value="1"/>
</dbReference>
<keyword evidence="4 13" id="KW-0645">Protease</keyword>
<evidence type="ECO:0000256" key="1">
    <source>
        <dbReference type="ARBA" id="ARBA00001947"/>
    </source>
</evidence>
<evidence type="ECO:0000256" key="11">
    <source>
        <dbReference type="RuleBase" id="RU362031"/>
    </source>
</evidence>
<evidence type="ECO:0000313" key="14">
    <source>
        <dbReference type="Proteomes" id="UP000296144"/>
    </source>
</evidence>
<dbReference type="RefSeq" id="WP_136130202.1">
    <property type="nucleotide sequence ID" value="NZ_PDKU01000002.1"/>
</dbReference>
<dbReference type="InterPro" id="IPR036034">
    <property type="entry name" value="PDZ_sf"/>
</dbReference>
<accession>A0A2P5SWD6</accession>
<comment type="cofactor">
    <cofactor evidence="1 11">
        <name>Zn(2+)</name>
        <dbReference type="ChEBI" id="CHEBI:29105"/>
    </cofactor>
</comment>
<dbReference type="NCBIfam" id="TIGR00054">
    <property type="entry name" value="RIP metalloprotease RseP"/>
    <property type="match status" value="1"/>
</dbReference>
<feature type="transmembrane region" description="Helical" evidence="11">
    <location>
        <begin position="6"/>
        <end position="29"/>
    </location>
</feature>
<dbReference type="CDD" id="cd06163">
    <property type="entry name" value="S2P-M50_PDZ_RseP-like"/>
    <property type="match status" value="1"/>
</dbReference>
<dbReference type="Gene3D" id="2.30.42.10">
    <property type="match status" value="2"/>
</dbReference>
<dbReference type="Pfam" id="PF02163">
    <property type="entry name" value="Peptidase_M50"/>
    <property type="match status" value="1"/>
</dbReference>
<evidence type="ECO:0000256" key="8">
    <source>
        <dbReference type="ARBA" id="ARBA00022989"/>
    </source>
</evidence>
<keyword evidence="5 11" id="KW-0812">Transmembrane</keyword>